<sequence length="326" mass="35784">MAHSAGAGPLSGLQESSRTILDHYQSQVRTRRIYTVVSIVVFLIILCASLDFANSANSGKFFERLPYLFDFMKSFVPDSPLEIFRAMFDLPSPFSDGSIKYDYTSDRVWITDSFYIPNFFYQLAITLNIAIVSTILGASGAFLLCFFASTNLVGAGVTRWVVRRIMEIMRAFPEIVVAGLLAAILSIGPISAIIAVWVHTVGALGKLFFEVVENADMKPDEGLRAAGASWLERVRFAILPQVLPNFVSYTLLRTEINVRASTIIGAVGGGGIGEVFSLSIGRDHAAKTYAIIILLLITVICVDQFSAWLRRRLIGKQSFEFGQGAA</sequence>
<feature type="transmembrane region" description="Helical" evidence="7">
    <location>
        <begin position="33"/>
        <end position="53"/>
    </location>
</feature>
<feature type="transmembrane region" description="Helical" evidence="7">
    <location>
        <begin position="129"/>
        <end position="154"/>
    </location>
</feature>
<keyword evidence="4 7" id="KW-0812">Transmembrane</keyword>
<evidence type="ECO:0000259" key="8">
    <source>
        <dbReference type="PROSITE" id="PS50928"/>
    </source>
</evidence>
<dbReference type="SUPFAM" id="SSF161098">
    <property type="entry name" value="MetI-like"/>
    <property type="match status" value="1"/>
</dbReference>
<dbReference type="PANTHER" id="PTHR30043:SF1">
    <property type="entry name" value="ABC TRANSPORT SYSTEM PERMEASE PROTEIN P69"/>
    <property type="match status" value="1"/>
</dbReference>
<dbReference type="NCBIfam" id="TIGR01097">
    <property type="entry name" value="PhnE"/>
    <property type="match status" value="1"/>
</dbReference>
<evidence type="ECO:0000256" key="2">
    <source>
        <dbReference type="ARBA" id="ARBA00022448"/>
    </source>
</evidence>
<feature type="domain" description="ABC transmembrane type-1" evidence="8">
    <location>
        <begin position="123"/>
        <end position="306"/>
    </location>
</feature>
<comment type="caution">
    <text evidence="9">The sequence shown here is derived from an EMBL/GenBank/DDBJ whole genome shotgun (WGS) entry which is preliminary data.</text>
</comment>
<dbReference type="PROSITE" id="PS50928">
    <property type="entry name" value="ABC_TM1"/>
    <property type="match status" value="1"/>
</dbReference>
<keyword evidence="6 7" id="KW-0472">Membrane</keyword>
<dbReference type="InterPro" id="IPR000515">
    <property type="entry name" value="MetI-like"/>
</dbReference>
<reference evidence="9 10" key="1">
    <citation type="submission" date="2017-03" db="EMBL/GenBank/DDBJ databases">
        <authorList>
            <person name="Safronova V.I."/>
            <person name="Sazanova A.L."/>
            <person name="Chirak E.R."/>
        </authorList>
    </citation>
    <scope>NUCLEOTIDE SEQUENCE [LARGE SCALE GENOMIC DNA]</scope>
    <source>
        <strain evidence="9 10">Tri-43</strain>
    </source>
</reference>
<evidence type="ECO:0000313" key="9">
    <source>
        <dbReference type="EMBL" id="RXT16572.1"/>
    </source>
</evidence>
<dbReference type="InterPro" id="IPR035906">
    <property type="entry name" value="MetI-like_sf"/>
</dbReference>
<protein>
    <submittedName>
        <fullName evidence="9">Phosphonate ABC transporter, permease protein PhnE</fullName>
    </submittedName>
</protein>
<evidence type="ECO:0000256" key="7">
    <source>
        <dbReference type="RuleBase" id="RU363032"/>
    </source>
</evidence>
<keyword evidence="2 7" id="KW-0813">Transport</keyword>
<dbReference type="Gene3D" id="1.10.3720.10">
    <property type="entry name" value="MetI-like"/>
    <property type="match status" value="1"/>
</dbReference>
<proteinExistence type="inferred from homology"/>
<dbReference type="GO" id="GO:0015416">
    <property type="term" value="F:ABC-type phosphonate transporter activity"/>
    <property type="evidence" value="ECO:0007669"/>
    <property type="project" value="InterPro"/>
</dbReference>
<evidence type="ECO:0000256" key="1">
    <source>
        <dbReference type="ARBA" id="ARBA00004651"/>
    </source>
</evidence>
<evidence type="ECO:0000313" key="10">
    <source>
        <dbReference type="Proteomes" id="UP000290767"/>
    </source>
</evidence>
<keyword evidence="5 7" id="KW-1133">Transmembrane helix</keyword>
<dbReference type="PANTHER" id="PTHR30043">
    <property type="entry name" value="PHOSPHONATES TRANSPORT SYSTEM PERMEASE PROTEIN"/>
    <property type="match status" value="1"/>
</dbReference>
<dbReference type="GO" id="GO:0005886">
    <property type="term" value="C:plasma membrane"/>
    <property type="evidence" value="ECO:0007669"/>
    <property type="project" value="UniProtKB-SubCell"/>
</dbReference>
<organism evidence="9 10">
    <name type="scientific">Rhizobium leguminosarum</name>
    <dbReference type="NCBI Taxonomy" id="384"/>
    <lineage>
        <taxon>Bacteria</taxon>
        <taxon>Pseudomonadati</taxon>
        <taxon>Pseudomonadota</taxon>
        <taxon>Alphaproteobacteria</taxon>
        <taxon>Hyphomicrobiales</taxon>
        <taxon>Rhizobiaceae</taxon>
        <taxon>Rhizobium/Agrobacterium group</taxon>
        <taxon>Rhizobium</taxon>
    </lineage>
</organism>
<accession>A0A4Q1TED6</accession>
<name>A0A4Q1TED6_RHILE</name>
<dbReference type="RefSeq" id="WP_129422303.1">
    <property type="nucleotide sequence ID" value="NZ_MZMU01000025.1"/>
</dbReference>
<dbReference type="CDD" id="cd06261">
    <property type="entry name" value="TM_PBP2"/>
    <property type="match status" value="1"/>
</dbReference>
<evidence type="ECO:0000256" key="6">
    <source>
        <dbReference type="ARBA" id="ARBA00023136"/>
    </source>
</evidence>
<comment type="subcellular location">
    <subcellularLocation>
        <location evidence="1 7">Cell membrane</location>
        <topology evidence="1 7">Multi-pass membrane protein</topology>
    </subcellularLocation>
</comment>
<feature type="transmembrane region" description="Helical" evidence="7">
    <location>
        <begin position="175"/>
        <end position="198"/>
    </location>
</feature>
<evidence type="ECO:0000256" key="3">
    <source>
        <dbReference type="ARBA" id="ARBA00022475"/>
    </source>
</evidence>
<feature type="transmembrane region" description="Helical" evidence="7">
    <location>
        <begin position="288"/>
        <end position="309"/>
    </location>
</feature>
<dbReference type="EMBL" id="MZMU01000025">
    <property type="protein sequence ID" value="RXT16572.1"/>
    <property type="molecule type" value="Genomic_DNA"/>
</dbReference>
<evidence type="ECO:0000256" key="4">
    <source>
        <dbReference type="ARBA" id="ARBA00022692"/>
    </source>
</evidence>
<dbReference type="AlphaFoldDB" id="A0A4Q1TED6"/>
<dbReference type="Proteomes" id="UP000290767">
    <property type="component" value="Unassembled WGS sequence"/>
</dbReference>
<dbReference type="Pfam" id="PF00528">
    <property type="entry name" value="BPD_transp_1"/>
    <property type="match status" value="1"/>
</dbReference>
<evidence type="ECO:0000256" key="5">
    <source>
        <dbReference type="ARBA" id="ARBA00022989"/>
    </source>
</evidence>
<comment type="similarity">
    <text evidence="7">Belongs to the binding-protein-dependent transport system permease family.</text>
</comment>
<keyword evidence="3" id="KW-1003">Cell membrane</keyword>
<dbReference type="InterPro" id="IPR005769">
    <property type="entry name" value="PhnE/PtxC"/>
</dbReference>
<gene>
    <name evidence="9" type="ORF">B5P46_32265</name>
</gene>